<dbReference type="SUPFAM" id="SSF103190">
    <property type="entry name" value="Sensory domain-like"/>
    <property type="match status" value="1"/>
</dbReference>
<dbReference type="InterPro" id="IPR003661">
    <property type="entry name" value="HisK_dim/P_dom"/>
</dbReference>
<dbReference type="PANTHER" id="PTHR45436">
    <property type="entry name" value="SENSOR HISTIDINE KINASE YKOH"/>
    <property type="match status" value="1"/>
</dbReference>
<feature type="transmembrane region" description="Helical" evidence="12">
    <location>
        <begin position="189"/>
        <end position="212"/>
    </location>
</feature>
<dbReference type="Gene3D" id="3.30.450.20">
    <property type="entry name" value="PAS domain"/>
    <property type="match status" value="1"/>
</dbReference>
<dbReference type="GO" id="GO:0000155">
    <property type="term" value="F:phosphorelay sensor kinase activity"/>
    <property type="evidence" value="ECO:0007669"/>
    <property type="project" value="InterPro"/>
</dbReference>
<evidence type="ECO:0000256" key="3">
    <source>
        <dbReference type="ARBA" id="ARBA00012438"/>
    </source>
</evidence>
<comment type="subcellular location">
    <subcellularLocation>
        <location evidence="2">Cell membrane</location>
        <topology evidence="2">Multi-pass membrane protein</topology>
    </subcellularLocation>
</comment>
<dbReference type="EMBL" id="JAGQDD010000001">
    <property type="protein sequence ID" value="MBQ0928927.1"/>
    <property type="molecule type" value="Genomic_DNA"/>
</dbReference>
<dbReference type="Pfam" id="PF00512">
    <property type="entry name" value="HisKA"/>
    <property type="match status" value="1"/>
</dbReference>
<dbReference type="PROSITE" id="PS50109">
    <property type="entry name" value="HIS_KIN"/>
    <property type="match status" value="1"/>
</dbReference>
<comment type="caution">
    <text evidence="15">The sequence shown here is derived from an EMBL/GenBank/DDBJ whole genome shotgun (WGS) entry which is preliminary data.</text>
</comment>
<reference evidence="15 16" key="1">
    <citation type="submission" date="2021-04" db="EMBL/GenBank/DDBJ databases">
        <title>The genome sequence of Ideonella sp. 3Y2.</title>
        <authorList>
            <person name="Liu Y."/>
        </authorList>
    </citation>
    <scope>NUCLEOTIDE SEQUENCE [LARGE SCALE GENOMIC DNA]</scope>
    <source>
        <strain evidence="15 16">3Y2</strain>
    </source>
</reference>
<keyword evidence="16" id="KW-1185">Reference proteome</keyword>
<dbReference type="InterPro" id="IPR050428">
    <property type="entry name" value="TCS_sensor_his_kinase"/>
</dbReference>
<dbReference type="Pfam" id="PF00672">
    <property type="entry name" value="HAMP"/>
    <property type="match status" value="1"/>
</dbReference>
<dbReference type="SMART" id="SM00304">
    <property type="entry name" value="HAMP"/>
    <property type="match status" value="1"/>
</dbReference>
<dbReference type="Gene3D" id="6.10.340.10">
    <property type="match status" value="1"/>
</dbReference>
<evidence type="ECO:0000256" key="4">
    <source>
        <dbReference type="ARBA" id="ARBA00022475"/>
    </source>
</evidence>
<feature type="domain" description="HAMP" evidence="14">
    <location>
        <begin position="209"/>
        <end position="264"/>
    </location>
</feature>
<dbReference type="PROSITE" id="PS50885">
    <property type="entry name" value="HAMP"/>
    <property type="match status" value="1"/>
</dbReference>
<dbReference type="InterPro" id="IPR004358">
    <property type="entry name" value="Sig_transdc_His_kin-like_C"/>
</dbReference>
<name>A0A940Y399_9BURK</name>
<evidence type="ECO:0000256" key="7">
    <source>
        <dbReference type="ARBA" id="ARBA00022692"/>
    </source>
</evidence>
<dbReference type="Gene3D" id="3.30.565.10">
    <property type="entry name" value="Histidine kinase-like ATPase, C-terminal domain"/>
    <property type="match status" value="1"/>
</dbReference>
<dbReference type="InterPro" id="IPR036097">
    <property type="entry name" value="HisK_dim/P_sf"/>
</dbReference>
<dbReference type="CDD" id="cd00082">
    <property type="entry name" value="HisKA"/>
    <property type="match status" value="1"/>
</dbReference>
<accession>A0A940Y399</accession>
<keyword evidence="9 12" id="KW-1133">Transmembrane helix</keyword>
<dbReference type="RefSeq" id="WP_210851043.1">
    <property type="nucleotide sequence ID" value="NZ_JAGQDD010000001.1"/>
</dbReference>
<dbReference type="SMART" id="SM00388">
    <property type="entry name" value="HisKA"/>
    <property type="match status" value="1"/>
</dbReference>
<evidence type="ECO:0000256" key="11">
    <source>
        <dbReference type="ARBA" id="ARBA00023136"/>
    </source>
</evidence>
<evidence type="ECO:0000256" key="2">
    <source>
        <dbReference type="ARBA" id="ARBA00004651"/>
    </source>
</evidence>
<keyword evidence="4" id="KW-1003">Cell membrane</keyword>
<dbReference type="EC" id="2.7.13.3" evidence="3"/>
<evidence type="ECO:0000256" key="1">
    <source>
        <dbReference type="ARBA" id="ARBA00000085"/>
    </source>
</evidence>
<keyword evidence="8 15" id="KW-0418">Kinase</keyword>
<dbReference type="InterPro" id="IPR005467">
    <property type="entry name" value="His_kinase_dom"/>
</dbReference>
<keyword evidence="11 12" id="KW-0472">Membrane</keyword>
<evidence type="ECO:0000256" key="6">
    <source>
        <dbReference type="ARBA" id="ARBA00022679"/>
    </source>
</evidence>
<evidence type="ECO:0000256" key="10">
    <source>
        <dbReference type="ARBA" id="ARBA00023012"/>
    </source>
</evidence>
<dbReference type="SUPFAM" id="SSF47384">
    <property type="entry name" value="Homodimeric domain of signal transducing histidine kinase"/>
    <property type="match status" value="1"/>
</dbReference>
<proteinExistence type="predicted"/>
<dbReference type="NCBIfam" id="NF008312">
    <property type="entry name" value="PRK11100.1"/>
    <property type="match status" value="1"/>
</dbReference>
<evidence type="ECO:0000256" key="5">
    <source>
        <dbReference type="ARBA" id="ARBA00022553"/>
    </source>
</evidence>
<dbReference type="Gene3D" id="1.10.287.130">
    <property type="match status" value="1"/>
</dbReference>
<keyword evidence="5" id="KW-0597">Phosphoprotein</keyword>
<dbReference type="InterPro" id="IPR036890">
    <property type="entry name" value="HATPase_C_sf"/>
</dbReference>
<evidence type="ECO:0000313" key="15">
    <source>
        <dbReference type="EMBL" id="MBQ0928927.1"/>
    </source>
</evidence>
<sequence>MRLGLRLLFAFLLITGLASLLVMRVFLVEVKPSVREVMEDVLVDSANLLAEAAADDLAAMPPGGDLRDSAFARSVHDYARRPVQAQIWGLHKRSLDFRIYVTDAQGRVVFDSGTPSMVGADYSRWRDVARTLKGEYGARTTRDSPDDELSTVMHVAAPVQRDGRLLGVLTVAKPNATVQPFIDRAERKILQAGTLLIGVSALVGLAVTFWTVRSVRQLRDYARHVGDPADDAGARLRPPALPGELGELAGAMDAMRQRLAGRARLENDVRALTHELKAPMAAIRGAAELLRDDLPAADRQHFAGQIEDQVRRQQDLVDRLLMLSTLQGLEAPARTEPVDLTALSEQVTQRLAPALAQRRLHLVWQRREPLPLRGDAPALELALSNLLLNALQHAPEGSVLTLDAHRDGDTLAWSLRDEGPGVPDFALPQLGQRFFSTPNPVDGRKGSGLGLAIVAQVVALHGGQWQAEAASPGLRVRLRLPAASH</sequence>
<evidence type="ECO:0000313" key="16">
    <source>
        <dbReference type="Proteomes" id="UP000676246"/>
    </source>
</evidence>
<dbReference type="Proteomes" id="UP000676246">
    <property type="component" value="Unassembled WGS sequence"/>
</dbReference>
<comment type="catalytic activity">
    <reaction evidence="1">
        <text>ATP + protein L-histidine = ADP + protein N-phospho-L-histidine.</text>
        <dbReference type="EC" id="2.7.13.3"/>
    </reaction>
</comment>
<organism evidence="15 16">
    <name type="scientific">Ideonella alba</name>
    <dbReference type="NCBI Taxonomy" id="2824118"/>
    <lineage>
        <taxon>Bacteria</taxon>
        <taxon>Pseudomonadati</taxon>
        <taxon>Pseudomonadota</taxon>
        <taxon>Betaproteobacteria</taxon>
        <taxon>Burkholderiales</taxon>
        <taxon>Sphaerotilaceae</taxon>
        <taxon>Ideonella</taxon>
    </lineage>
</organism>
<protein>
    <recommendedName>
        <fullName evidence="3">histidine kinase</fullName>
        <ecNumber evidence="3">2.7.13.3</ecNumber>
    </recommendedName>
</protein>
<dbReference type="SMART" id="SM00387">
    <property type="entry name" value="HATPase_c"/>
    <property type="match status" value="1"/>
</dbReference>
<evidence type="ECO:0000259" key="13">
    <source>
        <dbReference type="PROSITE" id="PS50109"/>
    </source>
</evidence>
<keyword evidence="6 15" id="KW-0808">Transferase</keyword>
<evidence type="ECO:0000256" key="12">
    <source>
        <dbReference type="SAM" id="Phobius"/>
    </source>
</evidence>
<dbReference type="PANTHER" id="PTHR45436:SF10">
    <property type="entry name" value="HISTIDINE KINASE"/>
    <property type="match status" value="1"/>
</dbReference>
<dbReference type="Pfam" id="PF02518">
    <property type="entry name" value="HATPase_c"/>
    <property type="match status" value="1"/>
</dbReference>
<dbReference type="InterPro" id="IPR003660">
    <property type="entry name" value="HAMP_dom"/>
</dbReference>
<dbReference type="SUPFAM" id="SSF55874">
    <property type="entry name" value="ATPase domain of HSP90 chaperone/DNA topoisomerase II/histidine kinase"/>
    <property type="match status" value="1"/>
</dbReference>
<keyword evidence="10" id="KW-0902">Two-component regulatory system</keyword>
<dbReference type="InterPro" id="IPR003594">
    <property type="entry name" value="HATPase_dom"/>
</dbReference>
<dbReference type="PRINTS" id="PR00344">
    <property type="entry name" value="BCTRLSENSOR"/>
</dbReference>
<dbReference type="InterPro" id="IPR029151">
    <property type="entry name" value="Sensor-like_sf"/>
</dbReference>
<dbReference type="GO" id="GO:0005886">
    <property type="term" value="C:plasma membrane"/>
    <property type="evidence" value="ECO:0007669"/>
    <property type="project" value="UniProtKB-SubCell"/>
</dbReference>
<gene>
    <name evidence="15" type="primary">creC</name>
    <name evidence="15" type="ORF">KAK03_00415</name>
</gene>
<evidence type="ECO:0000259" key="14">
    <source>
        <dbReference type="PROSITE" id="PS50885"/>
    </source>
</evidence>
<evidence type="ECO:0000256" key="8">
    <source>
        <dbReference type="ARBA" id="ARBA00022777"/>
    </source>
</evidence>
<evidence type="ECO:0000256" key="9">
    <source>
        <dbReference type="ARBA" id="ARBA00022989"/>
    </source>
</evidence>
<dbReference type="AlphaFoldDB" id="A0A940Y399"/>
<keyword evidence="7 12" id="KW-0812">Transmembrane</keyword>
<feature type="domain" description="Histidine kinase" evidence="13">
    <location>
        <begin position="271"/>
        <end position="484"/>
    </location>
</feature>